<organism evidence="1 2">
    <name type="scientific">Neophaeococcomyces mojaviensis</name>
    <dbReference type="NCBI Taxonomy" id="3383035"/>
    <lineage>
        <taxon>Eukaryota</taxon>
        <taxon>Fungi</taxon>
        <taxon>Dikarya</taxon>
        <taxon>Ascomycota</taxon>
        <taxon>Pezizomycotina</taxon>
        <taxon>Eurotiomycetes</taxon>
        <taxon>Chaetothyriomycetidae</taxon>
        <taxon>Chaetothyriales</taxon>
        <taxon>Chaetothyriales incertae sedis</taxon>
        <taxon>Neophaeococcomyces</taxon>
    </lineage>
</organism>
<comment type="caution">
    <text evidence="1">The sequence shown here is derived from an EMBL/GenBank/DDBJ whole genome shotgun (WGS) entry which is preliminary data.</text>
</comment>
<proteinExistence type="predicted"/>
<name>A0ACC3A2C6_9EURO</name>
<sequence>MTSNGPRDCCYQGVRHEGTATGRIETIDDFEIYISEPADASNKFGILFLSDIIGHKFNNAQLIADQFAKNGYFVLMPDLFYGDAVPFNKVGELDIPKWLQGEYSASKVPHTPSSVDPIVEKCLSTMRGKYGCHRIGAVGYCFGAKYVVRYLSQNSGKIDVGYVAHPSFVQKEELEVIQGPLAIAAAETDEIFPEEKRHESEEILAKLNFPYQLNLYSGVTHGFAVRCDLGVKQQRYAKESAFLQALEWFQEYLKTE</sequence>
<dbReference type="Proteomes" id="UP001172386">
    <property type="component" value="Unassembled WGS sequence"/>
</dbReference>
<gene>
    <name evidence="1" type="ORF">H2198_006636</name>
</gene>
<protein>
    <submittedName>
        <fullName evidence="1">Uncharacterized protein</fullName>
    </submittedName>
</protein>
<keyword evidence="2" id="KW-1185">Reference proteome</keyword>
<evidence type="ECO:0000313" key="1">
    <source>
        <dbReference type="EMBL" id="KAJ9654286.1"/>
    </source>
</evidence>
<evidence type="ECO:0000313" key="2">
    <source>
        <dbReference type="Proteomes" id="UP001172386"/>
    </source>
</evidence>
<reference evidence="1" key="1">
    <citation type="submission" date="2022-10" db="EMBL/GenBank/DDBJ databases">
        <title>Culturing micro-colonial fungi from biological soil crusts in the Mojave desert and describing Neophaeococcomyces mojavensis, and introducing the new genera and species Taxawa tesnikishii.</title>
        <authorList>
            <person name="Kurbessoian T."/>
            <person name="Stajich J.E."/>
        </authorList>
    </citation>
    <scope>NUCLEOTIDE SEQUENCE</scope>
    <source>
        <strain evidence="1">JES_112</strain>
    </source>
</reference>
<accession>A0ACC3A2C6</accession>
<dbReference type="EMBL" id="JAPDRQ010000125">
    <property type="protein sequence ID" value="KAJ9654286.1"/>
    <property type="molecule type" value="Genomic_DNA"/>
</dbReference>